<dbReference type="Pfam" id="PF00535">
    <property type="entry name" value="Glycos_transf_2"/>
    <property type="match status" value="1"/>
</dbReference>
<accession>A0A1H0E147</accession>
<dbReference type="AlphaFoldDB" id="A0A1H0E147"/>
<gene>
    <name evidence="12" type="ORF">SAMN05192576_2731</name>
</gene>
<comment type="subcellular location">
    <subcellularLocation>
        <location evidence="1">Cell membrane</location>
    </subcellularLocation>
</comment>
<dbReference type="GO" id="GO:0016757">
    <property type="term" value="F:glycosyltransferase activity"/>
    <property type="evidence" value="ECO:0007669"/>
    <property type="project" value="UniProtKB-KW"/>
</dbReference>
<organism evidence="12 13">
    <name type="scientific">Nocardioides szechwanensis</name>
    <dbReference type="NCBI Taxonomy" id="1005944"/>
    <lineage>
        <taxon>Bacteria</taxon>
        <taxon>Bacillati</taxon>
        <taxon>Actinomycetota</taxon>
        <taxon>Actinomycetes</taxon>
        <taxon>Propionibacteriales</taxon>
        <taxon>Nocardioidaceae</taxon>
        <taxon>Nocardioides</taxon>
    </lineage>
</organism>
<keyword evidence="4 12" id="KW-0808">Transferase</keyword>
<keyword evidence="2" id="KW-1003">Cell membrane</keyword>
<dbReference type="Gene3D" id="3.90.550.10">
    <property type="entry name" value="Spore Coat Polysaccharide Biosynthesis Protein SpsA, Chain A"/>
    <property type="match status" value="1"/>
</dbReference>
<dbReference type="CDD" id="cd00761">
    <property type="entry name" value="Glyco_tranf_GTA_type"/>
    <property type="match status" value="1"/>
</dbReference>
<evidence type="ECO:0000256" key="10">
    <source>
        <dbReference type="SAM" id="MobiDB-lite"/>
    </source>
</evidence>
<comment type="pathway">
    <text evidence="7">Carotenoid biosynthesis; staphyloxanthin biosynthesis; staphyloxanthin from farnesyl diphosphate: step 4/5.</text>
</comment>
<evidence type="ECO:0000313" key="12">
    <source>
        <dbReference type="EMBL" id="SDN76237.1"/>
    </source>
</evidence>
<evidence type="ECO:0000259" key="11">
    <source>
        <dbReference type="Pfam" id="PF00535"/>
    </source>
</evidence>
<dbReference type="STRING" id="1005944.SAMN05192576_2731"/>
<evidence type="ECO:0000256" key="4">
    <source>
        <dbReference type="ARBA" id="ARBA00022679"/>
    </source>
</evidence>
<evidence type="ECO:0000313" key="13">
    <source>
        <dbReference type="Proteomes" id="UP000199004"/>
    </source>
</evidence>
<dbReference type="RefSeq" id="WP_170254370.1">
    <property type="nucleotide sequence ID" value="NZ_BKAE01000013.1"/>
</dbReference>
<evidence type="ECO:0000256" key="2">
    <source>
        <dbReference type="ARBA" id="ARBA00022475"/>
    </source>
</evidence>
<name>A0A1H0E147_9ACTN</name>
<dbReference type="InterPro" id="IPR029044">
    <property type="entry name" value="Nucleotide-diphossugar_trans"/>
</dbReference>
<dbReference type="PANTHER" id="PTHR43646:SF2">
    <property type="entry name" value="GLYCOSYLTRANSFERASE 2-LIKE DOMAIN-CONTAINING PROTEIN"/>
    <property type="match status" value="1"/>
</dbReference>
<dbReference type="PANTHER" id="PTHR43646">
    <property type="entry name" value="GLYCOSYLTRANSFERASE"/>
    <property type="match status" value="1"/>
</dbReference>
<dbReference type="InterPro" id="IPR001173">
    <property type="entry name" value="Glyco_trans_2-like"/>
</dbReference>
<dbReference type="Proteomes" id="UP000199004">
    <property type="component" value="Unassembled WGS sequence"/>
</dbReference>
<sequence length="543" mass="59380">MTGPMTGQPRVRRNDWGSLTPPELGAWTPTLSVSVVIPAYDAKRLLPTVLAGLAAQTYPAHLLEVVVADDGPGPLELPEVRPERTRIVPVTEGWGRANACHTGALASDGDVVHWLDADMLVERDHVEAQLRWHHLLDYAVVLGHKWFVDPAALLAASPAEVRAAVAEGRTEAYFEGQDWLPHDWVEQVHQRTDDLKSAGPRAQRAHVGATGSLHRALYDECGGMGTMLKLGEDIDLGYRLAEVGAVFVPDRAARSWHLGFTHVMEQREKVNDHNDPYLCDRVPDMRPKRRLGRLYSVPYVEVVLDVRGETDHHRVVTTVDAVLASTLSDLSVVLLGDWSTLSDERRSPLTDPRLAERLVQAAYQGEPRVRLLSELPPGRCEAMFRLTLGDASWCPLPEALTALVMHVERTHHGLRQVMMPDGSSARLERTAAVQRARRVAGADEDLDAVIDEVYGTWWVEAGEAGFVSSADRSVPHYRQQGGPRLSVDEAWELVAPTSSGPPAGKPKKQAPRPAGAGESAPEEQPTAPAAGLLGRLGSRLRGA</sequence>
<comment type="function">
    <text evidence="6">Catalyzes the glycosylation of 4,4'-diaponeurosporenoate, i.e. the esterification of glucose at the C1'' position with the carboxyl group of 4,4'-diaponeurosporenic acid, to form glycosyl-4,4'-diaponeurosporenoate. This is a step in the biosynthesis of staphyloxanthin, an orange pigment present in most staphylococci strains.</text>
</comment>
<comment type="similarity">
    <text evidence="8">Belongs to the glycosyltransferase 2 family. CrtQ subfamily.</text>
</comment>
<keyword evidence="13" id="KW-1185">Reference proteome</keyword>
<evidence type="ECO:0000256" key="7">
    <source>
        <dbReference type="ARBA" id="ARBA00037904"/>
    </source>
</evidence>
<proteinExistence type="inferred from homology"/>
<feature type="region of interest" description="Disordered" evidence="10">
    <location>
        <begin position="495"/>
        <end position="543"/>
    </location>
</feature>
<reference evidence="12 13" key="1">
    <citation type="submission" date="2016-10" db="EMBL/GenBank/DDBJ databases">
        <authorList>
            <person name="de Groot N.N."/>
        </authorList>
    </citation>
    <scope>NUCLEOTIDE SEQUENCE [LARGE SCALE GENOMIC DNA]</scope>
    <source>
        <strain evidence="12 13">CGMCC 1.11147</strain>
    </source>
</reference>
<feature type="domain" description="Glycosyltransferase 2-like" evidence="11">
    <location>
        <begin position="34"/>
        <end position="144"/>
    </location>
</feature>
<dbReference type="EMBL" id="FNIC01000004">
    <property type="protein sequence ID" value="SDN76237.1"/>
    <property type="molecule type" value="Genomic_DNA"/>
</dbReference>
<keyword evidence="3" id="KW-0328">Glycosyltransferase</keyword>
<evidence type="ECO:0000256" key="3">
    <source>
        <dbReference type="ARBA" id="ARBA00022676"/>
    </source>
</evidence>
<protein>
    <recommendedName>
        <fullName evidence="9">4,4'-diaponeurosporenoate glycosyltransferase</fullName>
    </recommendedName>
</protein>
<feature type="compositionally biased region" description="Low complexity" evidence="10">
    <location>
        <begin position="527"/>
        <end position="543"/>
    </location>
</feature>
<keyword evidence="5" id="KW-0472">Membrane</keyword>
<evidence type="ECO:0000256" key="9">
    <source>
        <dbReference type="ARBA" id="ARBA00040345"/>
    </source>
</evidence>
<dbReference type="SUPFAM" id="SSF53448">
    <property type="entry name" value="Nucleotide-diphospho-sugar transferases"/>
    <property type="match status" value="1"/>
</dbReference>
<evidence type="ECO:0000256" key="6">
    <source>
        <dbReference type="ARBA" id="ARBA00037281"/>
    </source>
</evidence>
<evidence type="ECO:0000256" key="5">
    <source>
        <dbReference type="ARBA" id="ARBA00023136"/>
    </source>
</evidence>
<dbReference type="GO" id="GO:0005886">
    <property type="term" value="C:plasma membrane"/>
    <property type="evidence" value="ECO:0007669"/>
    <property type="project" value="UniProtKB-SubCell"/>
</dbReference>
<evidence type="ECO:0000256" key="1">
    <source>
        <dbReference type="ARBA" id="ARBA00004236"/>
    </source>
</evidence>
<evidence type="ECO:0000256" key="8">
    <source>
        <dbReference type="ARBA" id="ARBA00038120"/>
    </source>
</evidence>